<evidence type="ECO:0000313" key="2">
    <source>
        <dbReference type="Proteomes" id="UP000827872"/>
    </source>
</evidence>
<comment type="caution">
    <text evidence="1">The sequence shown here is derived from an EMBL/GenBank/DDBJ whole genome shotgun (WGS) entry which is preliminary data.</text>
</comment>
<sequence length="120" mass="12717">MGMRLNAAGALEGDAAAPSAAAAPAKYVLGVDVGSTVVRCHVYDKTAAIKGSSTKQVEVLHPQPGWVELDPEGLWTQFVDVVKEAVQAAGIKMSQISSMGFATHRATFLTWNRSYLELLG</sequence>
<name>A0ACB8FAW0_9SAUR</name>
<keyword evidence="1" id="KW-0808">Transferase</keyword>
<protein>
    <submittedName>
        <fullName evidence="1">Glycerol kinase 5</fullName>
    </submittedName>
</protein>
<keyword evidence="1" id="KW-0418">Kinase</keyword>
<organism evidence="1 2">
    <name type="scientific">Sphaerodactylus townsendi</name>
    <dbReference type="NCBI Taxonomy" id="933632"/>
    <lineage>
        <taxon>Eukaryota</taxon>
        <taxon>Metazoa</taxon>
        <taxon>Chordata</taxon>
        <taxon>Craniata</taxon>
        <taxon>Vertebrata</taxon>
        <taxon>Euteleostomi</taxon>
        <taxon>Lepidosauria</taxon>
        <taxon>Squamata</taxon>
        <taxon>Bifurcata</taxon>
        <taxon>Gekkota</taxon>
        <taxon>Sphaerodactylidae</taxon>
        <taxon>Sphaerodactylus</taxon>
    </lineage>
</organism>
<dbReference type="EMBL" id="CM037621">
    <property type="protein sequence ID" value="KAH8002360.1"/>
    <property type="molecule type" value="Genomic_DNA"/>
</dbReference>
<dbReference type="Proteomes" id="UP000827872">
    <property type="component" value="Linkage Group LG08"/>
</dbReference>
<reference evidence="1" key="1">
    <citation type="submission" date="2021-08" db="EMBL/GenBank/DDBJ databases">
        <title>The first chromosome-level gecko genome reveals the dynamic sex chromosomes of Neotropical dwarf geckos (Sphaerodactylidae: Sphaerodactylus).</title>
        <authorList>
            <person name="Pinto B.J."/>
            <person name="Keating S.E."/>
            <person name="Gamble T."/>
        </authorList>
    </citation>
    <scope>NUCLEOTIDE SEQUENCE</scope>
    <source>
        <strain evidence="1">TG3544</strain>
    </source>
</reference>
<evidence type="ECO:0000313" key="1">
    <source>
        <dbReference type="EMBL" id="KAH8002360.1"/>
    </source>
</evidence>
<proteinExistence type="predicted"/>
<gene>
    <name evidence="1" type="primary">GK5_2</name>
    <name evidence="1" type="ORF">K3G42_023323</name>
</gene>
<accession>A0ACB8FAW0</accession>
<keyword evidence="2" id="KW-1185">Reference proteome</keyword>